<dbReference type="KEGG" id="caby:Cabys_3057"/>
<evidence type="ECO:0000256" key="1">
    <source>
        <dbReference type="ARBA" id="ARBA00004651"/>
    </source>
</evidence>
<evidence type="ECO:0000256" key="2">
    <source>
        <dbReference type="ARBA" id="ARBA00022448"/>
    </source>
</evidence>
<reference evidence="10 11" key="1">
    <citation type="submission" date="2011-09" db="EMBL/GenBank/DDBJ databases">
        <title>The permanent draft genome of Caldithrix abyssi DSM 13497.</title>
        <authorList>
            <consortium name="US DOE Joint Genome Institute (JGI-PGF)"/>
            <person name="Lucas S."/>
            <person name="Han J."/>
            <person name="Lapidus A."/>
            <person name="Bruce D."/>
            <person name="Goodwin L."/>
            <person name="Pitluck S."/>
            <person name="Peters L."/>
            <person name="Kyrpides N."/>
            <person name="Mavromatis K."/>
            <person name="Ivanova N."/>
            <person name="Mikhailova N."/>
            <person name="Chertkov O."/>
            <person name="Detter J.C."/>
            <person name="Tapia R."/>
            <person name="Han C."/>
            <person name="Land M."/>
            <person name="Hauser L."/>
            <person name="Markowitz V."/>
            <person name="Cheng J.-F."/>
            <person name="Hugenholtz P."/>
            <person name="Woyke T."/>
            <person name="Wu D."/>
            <person name="Spring S."/>
            <person name="Brambilla E."/>
            <person name="Klenk H.-P."/>
            <person name="Eisen J.A."/>
        </authorList>
    </citation>
    <scope>NUCLEOTIDE SEQUENCE [LARGE SCALE GENOMIC DNA]</scope>
    <source>
        <strain evidence="10 11">DSM 13497</strain>
    </source>
</reference>
<evidence type="ECO:0000313" key="10">
    <source>
        <dbReference type="EMBL" id="EHO39909.1"/>
    </source>
</evidence>
<dbReference type="Pfam" id="PF00528">
    <property type="entry name" value="BPD_transp_1"/>
    <property type="match status" value="1"/>
</dbReference>
<keyword evidence="3" id="KW-1003">Cell membrane</keyword>
<evidence type="ECO:0000313" key="12">
    <source>
        <dbReference type="Proteomes" id="UP000183868"/>
    </source>
</evidence>
<feature type="transmembrane region" description="Helical" evidence="7">
    <location>
        <begin position="6"/>
        <end position="32"/>
    </location>
</feature>
<dbReference type="Gene3D" id="1.10.3720.10">
    <property type="entry name" value="MetI-like"/>
    <property type="match status" value="1"/>
</dbReference>
<protein>
    <submittedName>
        <fullName evidence="9">ABC-type dipeptide/oligopeptide/nickel transport system, permease component</fullName>
    </submittedName>
    <submittedName>
        <fullName evidence="10">ABC-type transporter, integral membrane subunit</fullName>
    </submittedName>
</protein>
<keyword evidence="4 7" id="KW-0812">Transmembrane</keyword>
<proteinExistence type="predicted"/>
<dbReference type="FunCoup" id="H1XNW9">
    <property type="interactions" value="311"/>
</dbReference>
<feature type="transmembrane region" description="Helical" evidence="7">
    <location>
        <begin position="53"/>
        <end position="73"/>
    </location>
</feature>
<feature type="transmembrane region" description="Helical" evidence="7">
    <location>
        <begin position="93"/>
        <end position="115"/>
    </location>
</feature>
<keyword evidence="2" id="KW-0813">Transport</keyword>
<keyword evidence="5 7" id="KW-1133">Transmembrane helix</keyword>
<feature type="transmembrane region" description="Helical" evidence="7">
    <location>
        <begin position="256"/>
        <end position="276"/>
    </location>
</feature>
<keyword evidence="6 7" id="KW-0472">Membrane</keyword>
<accession>H1XNW9</accession>
<evidence type="ECO:0000313" key="9">
    <source>
        <dbReference type="EMBL" id="APF19805.1"/>
    </source>
</evidence>
<dbReference type="GO" id="GO:0055085">
    <property type="term" value="P:transmembrane transport"/>
    <property type="evidence" value="ECO:0007669"/>
    <property type="project" value="InterPro"/>
</dbReference>
<dbReference type="AlphaFoldDB" id="H1XNW9"/>
<evidence type="ECO:0000256" key="5">
    <source>
        <dbReference type="ARBA" id="ARBA00022989"/>
    </source>
</evidence>
<dbReference type="PANTHER" id="PTHR30465">
    <property type="entry name" value="INNER MEMBRANE ABC TRANSPORTER"/>
    <property type="match status" value="1"/>
</dbReference>
<dbReference type="Proteomes" id="UP000183868">
    <property type="component" value="Chromosome"/>
</dbReference>
<keyword evidence="11" id="KW-1185">Reference proteome</keyword>
<feature type="transmembrane region" description="Helical" evidence="7">
    <location>
        <begin position="127"/>
        <end position="154"/>
    </location>
</feature>
<dbReference type="InterPro" id="IPR000515">
    <property type="entry name" value="MetI-like"/>
</dbReference>
<dbReference type="PaxDb" id="880073-Calab_0260"/>
<organism evidence="10 11">
    <name type="scientific">Caldithrix abyssi DSM 13497</name>
    <dbReference type="NCBI Taxonomy" id="880073"/>
    <lineage>
        <taxon>Bacteria</taxon>
        <taxon>Pseudomonadati</taxon>
        <taxon>Calditrichota</taxon>
        <taxon>Calditrichia</taxon>
        <taxon>Calditrichales</taxon>
        <taxon>Calditrichaceae</taxon>
        <taxon>Caldithrix</taxon>
    </lineage>
</organism>
<sequence>MKILKGVLSFLIVFIFQIFVITLVEYLIFVSIPGIRQELIESLAGKSVHINHIISYLFIYVEWFGNILFRGDFGLLTSNGQPINQFIFYCTRLTLKLVVGGLLFSIVMSLGLILLKQKFSDSRIVKGLLSAIQILSSIHYIVLGYFVVVFWTAIRYDDSLWPLLVLAIGNSMLNDMMHLIEEEYQQIINSKYMRAARARGGNLFKNVLKPFAIALIRIVNSKFPMVLGGSFIIEFVLNIEGLGMQILRHGINGMNYNLLLIITMIITVFIIFVNTLTNYTQKILDPRPVR</sequence>
<gene>
    <name evidence="9" type="ORF">Cabys_3057</name>
    <name evidence="10" type="ORF">Calab_0260</name>
</gene>
<dbReference type="RefSeq" id="WP_006926809.1">
    <property type="nucleotide sequence ID" value="NZ_CM001402.1"/>
</dbReference>
<dbReference type="Proteomes" id="UP000004671">
    <property type="component" value="Chromosome"/>
</dbReference>
<evidence type="ECO:0000256" key="3">
    <source>
        <dbReference type="ARBA" id="ARBA00022475"/>
    </source>
</evidence>
<evidence type="ECO:0000313" key="11">
    <source>
        <dbReference type="Proteomes" id="UP000004671"/>
    </source>
</evidence>
<dbReference type="InterPro" id="IPR035906">
    <property type="entry name" value="MetI-like_sf"/>
</dbReference>
<dbReference type="STRING" id="880073.Cabys_3057"/>
<feature type="domain" description="ABC transmembrane type-1" evidence="8">
    <location>
        <begin position="119"/>
        <end position="287"/>
    </location>
</feature>
<evidence type="ECO:0000256" key="4">
    <source>
        <dbReference type="ARBA" id="ARBA00022692"/>
    </source>
</evidence>
<dbReference type="EMBL" id="CM001402">
    <property type="protein sequence ID" value="EHO39909.1"/>
    <property type="molecule type" value="Genomic_DNA"/>
</dbReference>
<comment type="subcellular location">
    <subcellularLocation>
        <location evidence="1">Cell membrane</location>
        <topology evidence="1">Multi-pass membrane protein</topology>
    </subcellularLocation>
</comment>
<feature type="transmembrane region" description="Helical" evidence="7">
    <location>
        <begin position="225"/>
        <end position="244"/>
    </location>
</feature>
<evidence type="ECO:0000256" key="7">
    <source>
        <dbReference type="SAM" id="Phobius"/>
    </source>
</evidence>
<name>H1XNW9_CALAY</name>
<dbReference type="OrthoDB" id="9807402at2"/>
<dbReference type="eggNOG" id="COG0601">
    <property type="taxonomic scope" value="Bacteria"/>
</dbReference>
<dbReference type="InParanoid" id="H1XNW9"/>
<reference evidence="9 12" key="2">
    <citation type="submission" date="2016-11" db="EMBL/GenBank/DDBJ databases">
        <title>Genomic analysis of Caldithrix abyssi and proposal of a novel bacterial phylum Caldithrichaeota.</title>
        <authorList>
            <person name="Kublanov I."/>
            <person name="Sigalova O."/>
            <person name="Gavrilov S."/>
            <person name="Lebedinsky A."/>
            <person name="Ivanova N."/>
            <person name="Daum C."/>
            <person name="Reddy T."/>
            <person name="Klenk H.P."/>
            <person name="Goker M."/>
            <person name="Reva O."/>
            <person name="Miroshnichenko M."/>
            <person name="Kyprides N."/>
            <person name="Woyke T."/>
            <person name="Gelfand M."/>
        </authorList>
    </citation>
    <scope>NUCLEOTIDE SEQUENCE [LARGE SCALE GENOMIC DNA]</scope>
    <source>
        <strain evidence="9 12">LF13</strain>
    </source>
</reference>
<dbReference type="HOGENOM" id="CLU_958708_0_0_0"/>
<dbReference type="SUPFAM" id="SSF161098">
    <property type="entry name" value="MetI-like"/>
    <property type="match status" value="1"/>
</dbReference>
<dbReference type="PANTHER" id="PTHR30465:SF0">
    <property type="entry name" value="OLIGOPEPTIDE TRANSPORT SYSTEM PERMEASE PROTEIN APPB"/>
    <property type="match status" value="1"/>
</dbReference>
<evidence type="ECO:0000259" key="8">
    <source>
        <dbReference type="Pfam" id="PF00528"/>
    </source>
</evidence>
<dbReference type="GO" id="GO:0005886">
    <property type="term" value="C:plasma membrane"/>
    <property type="evidence" value="ECO:0007669"/>
    <property type="project" value="UniProtKB-SubCell"/>
</dbReference>
<dbReference type="EMBL" id="CP018099">
    <property type="protein sequence ID" value="APF19805.1"/>
    <property type="molecule type" value="Genomic_DNA"/>
</dbReference>
<evidence type="ECO:0000256" key="6">
    <source>
        <dbReference type="ARBA" id="ARBA00023136"/>
    </source>
</evidence>